<feature type="domain" description="VRR-NUC" evidence="5">
    <location>
        <begin position="49"/>
        <end position="128"/>
    </location>
</feature>
<protein>
    <recommendedName>
        <fullName evidence="5">VRR-NUC domain-containing protein</fullName>
    </recommendedName>
</protein>
<evidence type="ECO:0000256" key="1">
    <source>
        <dbReference type="ARBA" id="ARBA00001946"/>
    </source>
</evidence>
<dbReference type="InterPro" id="IPR014883">
    <property type="entry name" value="VRR_NUC"/>
</dbReference>
<dbReference type="SUPFAM" id="SSF52980">
    <property type="entry name" value="Restriction endonuclease-like"/>
    <property type="match status" value="1"/>
</dbReference>
<evidence type="ECO:0000259" key="5">
    <source>
        <dbReference type="SMART" id="SM00990"/>
    </source>
</evidence>
<dbReference type="Gene3D" id="3.40.1350.10">
    <property type="match status" value="1"/>
</dbReference>
<evidence type="ECO:0000313" key="6">
    <source>
        <dbReference type="EMBL" id="GAA4416749.1"/>
    </source>
</evidence>
<feature type="compositionally biased region" description="Basic and acidic residues" evidence="4">
    <location>
        <begin position="24"/>
        <end position="34"/>
    </location>
</feature>
<evidence type="ECO:0000256" key="3">
    <source>
        <dbReference type="ARBA" id="ARBA00022801"/>
    </source>
</evidence>
<dbReference type="EMBL" id="BAABHB010000014">
    <property type="protein sequence ID" value="GAA4416749.1"/>
    <property type="molecule type" value="Genomic_DNA"/>
</dbReference>
<feature type="region of interest" description="Disordered" evidence="4">
    <location>
        <begin position="12"/>
        <end position="34"/>
    </location>
</feature>
<name>A0ABP8KV45_9BACT</name>
<comment type="cofactor">
    <cofactor evidence="1">
        <name>Mg(2+)</name>
        <dbReference type="ChEBI" id="CHEBI:18420"/>
    </cofactor>
</comment>
<comment type="caution">
    <text evidence="6">The sequence shown here is derived from an EMBL/GenBank/DDBJ whole genome shotgun (WGS) entry which is preliminary data.</text>
</comment>
<dbReference type="InterPro" id="IPR011335">
    <property type="entry name" value="Restrct_endonuc-II-like"/>
</dbReference>
<evidence type="ECO:0000256" key="4">
    <source>
        <dbReference type="SAM" id="MobiDB-lite"/>
    </source>
</evidence>
<dbReference type="Proteomes" id="UP001500936">
    <property type="component" value="Unassembled WGS sequence"/>
</dbReference>
<keyword evidence="2" id="KW-0540">Nuclease</keyword>
<dbReference type="Pfam" id="PF08774">
    <property type="entry name" value="VRR_NUC"/>
    <property type="match status" value="1"/>
</dbReference>
<dbReference type="RefSeq" id="WP_345270640.1">
    <property type="nucleotide sequence ID" value="NZ_BAABHB010000014.1"/>
</dbReference>
<organism evidence="6 7">
    <name type="scientific">Nibrella viscosa</name>
    <dbReference type="NCBI Taxonomy" id="1084524"/>
    <lineage>
        <taxon>Bacteria</taxon>
        <taxon>Pseudomonadati</taxon>
        <taxon>Bacteroidota</taxon>
        <taxon>Cytophagia</taxon>
        <taxon>Cytophagales</taxon>
        <taxon>Spirosomataceae</taxon>
        <taxon>Nibrella</taxon>
    </lineage>
</organism>
<gene>
    <name evidence="6" type="ORF">GCM10023187_48490</name>
</gene>
<sequence length="151" mass="16926">MTPLQHLCQLKQNHQKRRYPNVPDHARPKPKYSDKTANSLTVCVVDWLQLNGHFASRLSSTGTYRNDLQKFVASQQRSGLPDVLAVVAGAAVFVEIKAGKDRLSSVQKEVIDELKQAGARVYVASSFDAFYAWYQHEFTPTSTNPAYVSRA</sequence>
<evidence type="ECO:0000256" key="2">
    <source>
        <dbReference type="ARBA" id="ARBA00022722"/>
    </source>
</evidence>
<keyword evidence="3" id="KW-0378">Hydrolase</keyword>
<accession>A0ABP8KV45</accession>
<proteinExistence type="predicted"/>
<evidence type="ECO:0000313" key="7">
    <source>
        <dbReference type="Proteomes" id="UP001500936"/>
    </source>
</evidence>
<keyword evidence="7" id="KW-1185">Reference proteome</keyword>
<dbReference type="InterPro" id="IPR011856">
    <property type="entry name" value="tRNA_endonuc-like_dom_sf"/>
</dbReference>
<reference evidence="7" key="1">
    <citation type="journal article" date="2019" name="Int. J. Syst. Evol. Microbiol.">
        <title>The Global Catalogue of Microorganisms (GCM) 10K type strain sequencing project: providing services to taxonomists for standard genome sequencing and annotation.</title>
        <authorList>
            <consortium name="The Broad Institute Genomics Platform"/>
            <consortium name="The Broad Institute Genome Sequencing Center for Infectious Disease"/>
            <person name="Wu L."/>
            <person name="Ma J."/>
        </authorList>
    </citation>
    <scope>NUCLEOTIDE SEQUENCE [LARGE SCALE GENOMIC DNA]</scope>
    <source>
        <strain evidence="7">JCM 17925</strain>
    </source>
</reference>
<dbReference type="SMART" id="SM00990">
    <property type="entry name" value="VRR_NUC"/>
    <property type="match status" value="1"/>
</dbReference>